<evidence type="ECO:0000313" key="9">
    <source>
        <dbReference type="Proteomes" id="UP000198767"/>
    </source>
</evidence>
<comment type="similarity">
    <text evidence="2">Belongs to the FliR/MopE/SpaR family.</text>
</comment>
<sequence length="259" mass="27552">MNLDFLPLELVALMGAGFWHTAIVFLRVGAMVSVLPAVGEMYVPMRVKLAVAIVFTLIVAPAIPALNAPSGPLHYFSFAASESIIGLAMGVSIRFFIHSIQTAGTMAAQSTSLSQVLGGIGAEAMPAMGAILMISATALAVMMGLHVRAAEFIIYSYEMFPVGQFPAASGLSDWGVYRVSQSFYLAFTLAAPFVITSVIYNLALGVINRAMPQLMVSFVGAPLITFGGLFILMVASPMILQIWRDGLFMFLQDPGAGMQ</sequence>
<dbReference type="STRING" id="1156985.SAMN04488118_12111"/>
<gene>
    <name evidence="8" type="ORF">SAMN04488118_12111</name>
</gene>
<keyword evidence="5 7" id="KW-1133">Transmembrane helix</keyword>
<feature type="transmembrane region" description="Helical" evidence="7">
    <location>
        <begin position="12"/>
        <end position="35"/>
    </location>
</feature>
<dbReference type="RefSeq" id="WP_090221261.1">
    <property type="nucleotide sequence ID" value="NZ_CANLDO010000040.1"/>
</dbReference>
<feature type="transmembrane region" description="Helical" evidence="7">
    <location>
        <begin position="47"/>
        <end position="67"/>
    </location>
</feature>
<reference evidence="8 9" key="1">
    <citation type="submission" date="2016-10" db="EMBL/GenBank/DDBJ databases">
        <authorList>
            <person name="de Groot N.N."/>
        </authorList>
    </citation>
    <scope>NUCLEOTIDE SEQUENCE [LARGE SCALE GENOMIC DNA]</scope>
    <source>
        <strain evidence="8 9">U95</strain>
    </source>
</reference>
<evidence type="ECO:0000256" key="1">
    <source>
        <dbReference type="ARBA" id="ARBA00004651"/>
    </source>
</evidence>
<dbReference type="EMBL" id="FMWG01000021">
    <property type="protein sequence ID" value="SCZ74017.1"/>
    <property type="molecule type" value="Genomic_DNA"/>
</dbReference>
<keyword evidence="8" id="KW-0966">Cell projection</keyword>
<dbReference type="PRINTS" id="PR00953">
    <property type="entry name" value="TYPE3IMRPROT"/>
</dbReference>
<accession>A0A1G5RJ00</accession>
<dbReference type="InterPro" id="IPR002010">
    <property type="entry name" value="T3SS_IM_R"/>
</dbReference>
<evidence type="ECO:0000256" key="4">
    <source>
        <dbReference type="ARBA" id="ARBA00022692"/>
    </source>
</evidence>
<keyword evidence="9" id="KW-1185">Reference proteome</keyword>
<dbReference type="GO" id="GO:0006605">
    <property type="term" value="P:protein targeting"/>
    <property type="evidence" value="ECO:0007669"/>
    <property type="project" value="InterPro"/>
</dbReference>
<dbReference type="PANTHER" id="PTHR30065:SF8">
    <property type="entry name" value="FLAGELLAR BIOSYNTHETIC PROTEIN FLIR"/>
    <property type="match status" value="1"/>
</dbReference>
<keyword evidence="4 7" id="KW-0812">Transmembrane</keyword>
<evidence type="ECO:0000256" key="6">
    <source>
        <dbReference type="ARBA" id="ARBA00023136"/>
    </source>
</evidence>
<evidence type="ECO:0000313" key="8">
    <source>
        <dbReference type="EMBL" id="SCZ74017.1"/>
    </source>
</evidence>
<evidence type="ECO:0000256" key="3">
    <source>
        <dbReference type="ARBA" id="ARBA00022475"/>
    </source>
</evidence>
<feature type="transmembrane region" description="Helical" evidence="7">
    <location>
        <begin position="183"/>
        <end position="207"/>
    </location>
</feature>
<keyword evidence="6 7" id="KW-0472">Membrane</keyword>
<feature type="transmembrane region" description="Helical" evidence="7">
    <location>
        <begin position="73"/>
        <end position="97"/>
    </location>
</feature>
<comment type="subcellular location">
    <subcellularLocation>
        <location evidence="1">Cell membrane</location>
        <topology evidence="1">Multi-pass membrane protein</topology>
    </subcellularLocation>
</comment>
<protein>
    <submittedName>
        <fullName evidence="8">Flagellar biosynthetic protein FliR</fullName>
    </submittedName>
</protein>
<proteinExistence type="inferred from homology"/>
<evidence type="ECO:0000256" key="7">
    <source>
        <dbReference type="SAM" id="Phobius"/>
    </source>
</evidence>
<evidence type="ECO:0000256" key="5">
    <source>
        <dbReference type="ARBA" id="ARBA00022989"/>
    </source>
</evidence>
<feature type="transmembrane region" description="Helical" evidence="7">
    <location>
        <begin position="127"/>
        <end position="147"/>
    </location>
</feature>
<keyword evidence="8" id="KW-0282">Flagellum</keyword>
<dbReference type="PANTHER" id="PTHR30065">
    <property type="entry name" value="FLAGELLAR BIOSYNTHETIC PROTEIN FLIR"/>
    <property type="match status" value="1"/>
</dbReference>
<dbReference type="Proteomes" id="UP000198767">
    <property type="component" value="Unassembled WGS sequence"/>
</dbReference>
<dbReference type="AlphaFoldDB" id="A0A1G5RJ00"/>
<dbReference type="GO" id="GO:0005886">
    <property type="term" value="C:plasma membrane"/>
    <property type="evidence" value="ECO:0007669"/>
    <property type="project" value="UniProtKB-SubCell"/>
</dbReference>
<keyword evidence="3" id="KW-1003">Cell membrane</keyword>
<dbReference type="OrthoDB" id="9779817at2"/>
<name>A0A1G5RJ00_9RHOB</name>
<keyword evidence="8" id="KW-0969">Cilium</keyword>
<dbReference type="Pfam" id="PF01311">
    <property type="entry name" value="Bac_export_1"/>
    <property type="match status" value="1"/>
</dbReference>
<organism evidence="8 9">
    <name type="scientific">Epibacterium ulvae</name>
    <dbReference type="NCBI Taxonomy" id="1156985"/>
    <lineage>
        <taxon>Bacteria</taxon>
        <taxon>Pseudomonadati</taxon>
        <taxon>Pseudomonadota</taxon>
        <taxon>Alphaproteobacteria</taxon>
        <taxon>Rhodobacterales</taxon>
        <taxon>Roseobacteraceae</taxon>
        <taxon>Epibacterium</taxon>
    </lineage>
</organism>
<feature type="transmembrane region" description="Helical" evidence="7">
    <location>
        <begin position="214"/>
        <end position="240"/>
    </location>
</feature>
<evidence type="ECO:0000256" key="2">
    <source>
        <dbReference type="ARBA" id="ARBA00009772"/>
    </source>
</evidence>